<dbReference type="HAMAP" id="MF_01024">
    <property type="entry name" value="HisD"/>
    <property type="match status" value="1"/>
</dbReference>
<dbReference type="PROSITE" id="PS00611">
    <property type="entry name" value="HISOL_DEHYDROGENASE"/>
    <property type="match status" value="1"/>
</dbReference>
<dbReference type="GO" id="GO:0051287">
    <property type="term" value="F:NAD binding"/>
    <property type="evidence" value="ECO:0007669"/>
    <property type="project" value="InterPro"/>
</dbReference>
<comment type="similarity">
    <text evidence="2 8 9 14">Belongs to the histidinol dehydrogenase family.</text>
</comment>
<evidence type="ECO:0000256" key="1">
    <source>
        <dbReference type="ARBA" id="ARBA00003850"/>
    </source>
</evidence>
<dbReference type="GO" id="GO:0004399">
    <property type="term" value="F:histidinol dehydrogenase activity"/>
    <property type="evidence" value="ECO:0007669"/>
    <property type="project" value="UniProtKB-UniRule"/>
</dbReference>
<feature type="binding site" evidence="8 12">
    <location>
        <position position="251"/>
    </location>
    <ligand>
        <name>substrate</name>
    </ligand>
</feature>
<dbReference type="InterPro" id="IPR022695">
    <property type="entry name" value="Histidinol_DH_monofunct"/>
</dbReference>
<evidence type="ECO:0000256" key="11">
    <source>
        <dbReference type="PIRSR" id="PIRSR000099-2"/>
    </source>
</evidence>
<evidence type="ECO:0000256" key="4">
    <source>
        <dbReference type="ARBA" id="ARBA00022723"/>
    </source>
</evidence>
<comment type="pathway">
    <text evidence="8">Amino-acid biosynthesis; L-histidine biosynthesis; L-histidine from 5-phospho-alpha-D-ribose 1-diphosphate: step 9/9.</text>
</comment>
<evidence type="ECO:0000256" key="6">
    <source>
        <dbReference type="ARBA" id="ARBA00023002"/>
    </source>
</evidence>
<feature type="binding site" evidence="8 13">
    <location>
        <position position="412"/>
    </location>
    <ligand>
        <name>Zn(2+)</name>
        <dbReference type="ChEBI" id="CHEBI:29105"/>
    </ligand>
</feature>
<feature type="binding site" evidence="8 13">
    <location>
        <position position="251"/>
    </location>
    <ligand>
        <name>Zn(2+)</name>
        <dbReference type="ChEBI" id="CHEBI:29105"/>
    </ligand>
</feature>
<dbReference type="PANTHER" id="PTHR21256:SF2">
    <property type="entry name" value="HISTIDINE BIOSYNTHESIS TRIFUNCTIONAL PROTEIN"/>
    <property type="match status" value="1"/>
</dbReference>
<dbReference type="SUPFAM" id="SSF53720">
    <property type="entry name" value="ALDH-like"/>
    <property type="match status" value="1"/>
</dbReference>
<protein>
    <recommendedName>
        <fullName evidence="3 8">Histidinol dehydrogenase</fullName>
        <shortName evidence="8">HDH</shortName>
        <ecNumber evidence="3 8">1.1.1.23</ecNumber>
    </recommendedName>
</protein>
<evidence type="ECO:0000256" key="5">
    <source>
        <dbReference type="ARBA" id="ARBA00022833"/>
    </source>
</evidence>
<feature type="binding site" evidence="8 12">
    <location>
        <position position="229"/>
    </location>
    <ligand>
        <name>substrate</name>
    </ligand>
</feature>
<evidence type="ECO:0000256" key="3">
    <source>
        <dbReference type="ARBA" id="ARBA00012965"/>
    </source>
</evidence>
<dbReference type="UniPathway" id="UPA00031">
    <property type="reaction ID" value="UER00014"/>
</dbReference>
<evidence type="ECO:0000256" key="14">
    <source>
        <dbReference type="RuleBase" id="RU004175"/>
    </source>
</evidence>
<dbReference type="InterPro" id="IPR016161">
    <property type="entry name" value="Ald_DH/histidinol_DH"/>
</dbReference>
<evidence type="ECO:0000256" key="2">
    <source>
        <dbReference type="ARBA" id="ARBA00010178"/>
    </source>
</evidence>
<feature type="binding site" evidence="8 11">
    <location>
        <position position="183"/>
    </location>
    <ligand>
        <name>NAD(+)</name>
        <dbReference type="ChEBI" id="CHEBI:57540"/>
    </ligand>
</feature>
<evidence type="ECO:0000313" key="16">
    <source>
        <dbReference type="Proteomes" id="UP000198853"/>
    </source>
</evidence>
<comment type="function">
    <text evidence="1 8">Catalyzes the sequential NAD-dependent oxidations of L-histidinol to L-histidinaldehyde and then to L-histidine.</text>
</comment>
<keyword evidence="8 11" id="KW-0520">NAD</keyword>
<keyword evidence="6 8" id="KW-0560">Oxidoreductase</keyword>
<dbReference type="InterPro" id="IPR012131">
    <property type="entry name" value="Hstdl_DH"/>
</dbReference>
<feature type="binding site" evidence="8 13">
    <location>
        <position position="353"/>
    </location>
    <ligand>
        <name>Zn(2+)</name>
        <dbReference type="ChEBI" id="CHEBI:29105"/>
    </ligand>
</feature>
<feature type="binding site" evidence="8 11">
    <location>
        <position position="121"/>
    </location>
    <ligand>
        <name>NAD(+)</name>
        <dbReference type="ChEBI" id="CHEBI:57540"/>
    </ligand>
</feature>
<feature type="binding site" evidence="8 12">
    <location>
        <position position="412"/>
    </location>
    <ligand>
        <name>substrate</name>
    </ligand>
</feature>
<dbReference type="GO" id="GO:0000105">
    <property type="term" value="P:L-histidine biosynthetic process"/>
    <property type="evidence" value="ECO:0007669"/>
    <property type="project" value="UniProtKB-UniRule"/>
</dbReference>
<keyword evidence="8" id="KW-0028">Amino-acid biosynthesis</keyword>
<dbReference type="NCBIfam" id="TIGR00069">
    <property type="entry name" value="hisD"/>
    <property type="match status" value="1"/>
</dbReference>
<dbReference type="PRINTS" id="PR00083">
    <property type="entry name" value="HOLDHDRGNASE"/>
</dbReference>
<evidence type="ECO:0000313" key="15">
    <source>
        <dbReference type="EMBL" id="SDI44341.1"/>
    </source>
</evidence>
<dbReference type="Gene3D" id="3.40.50.1980">
    <property type="entry name" value="Nitrogenase molybdenum iron protein domain"/>
    <property type="match status" value="2"/>
</dbReference>
<keyword evidence="4 8" id="KW-0479">Metal-binding</keyword>
<feature type="binding site" evidence="8 12">
    <location>
        <position position="353"/>
    </location>
    <ligand>
        <name>substrate</name>
    </ligand>
</feature>
<keyword evidence="8" id="KW-0368">Histidine biosynthesis</keyword>
<evidence type="ECO:0000256" key="9">
    <source>
        <dbReference type="PIRNR" id="PIRNR000099"/>
    </source>
</evidence>
<proteinExistence type="inferred from homology"/>
<dbReference type="FunFam" id="3.40.50.1980:FF:000001">
    <property type="entry name" value="Histidinol dehydrogenase"/>
    <property type="match status" value="1"/>
</dbReference>
<name>A0A1G8KLL3_9BACI</name>
<feature type="binding site" evidence="8 13">
    <location>
        <position position="254"/>
    </location>
    <ligand>
        <name>Zn(2+)</name>
        <dbReference type="ChEBI" id="CHEBI:29105"/>
    </ligand>
</feature>
<keyword evidence="5 8" id="KW-0862">Zinc</keyword>
<feature type="binding site" evidence="8 12">
    <location>
        <position position="407"/>
    </location>
    <ligand>
        <name>substrate</name>
    </ligand>
</feature>
<feature type="binding site" evidence="8 11">
    <location>
        <position position="206"/>
    </location>
    <ligand>
        <name>NAD(+)</name>
        <dbReference type="ChEBI" id="CHEBI:57540"/>
    </ligand>
</feature>
<dbReference type="PANTHER" id="PTHR21256">
    <property type="entry name" value="HISTIDINOL DEHYDROGENASE HDH"/>
    <property type="match status" value="1"/>
</dbReference>
<evidence type="ECO:0000256" key="13">
    <source>
        <dbReference type="PIRSR" id="PIRSR000099-4"/>
    </source>
</evidence>
<comment type="cofactor">
    <cofactor evidence="8 13">
        <name>Zn(2+)</name>
        <dbReference type="ChEBI" id="CHEBI:29105"/>
    </cofactor>
    <text evidence="8 13">Binds 1 zinc ion per subunit.</text>
</comment>
<evidence type="ECO:0000256" key="12">
    <source>
        <dbReference type="PIRSR" id="PIRSR000099-3"/>
    </source>
</evidence>
<dbReference type="EC" id="1.1.1.23" evidence="3 8"/>
<feature type="active site" description="Proton acceptor" evidence="8 10">
    <location>
        <position position="320"/>
    </location>
</feature>
<organism evidence="15 16">
    <name type="scientific">Natribacillus halophilus</name>
    <dbReference type="NCBI Taxonomy" id="549003"/>
    <lineage>
        <taxon>Bacteria</taxon>
        <taxon>Bacillati</taxon>
        <taxon>Bacillota</taxon>
        <taxon>Bacilli</taxon>
        <taxon>Bacillales</taxon>
        <taxon>Bacillaceae</taxon>
        <taxon>Natribacillus</taxon>
    </lineage>
</organism>
<keyword evidence="16" id="KW-1185">Reference proteome</keyword>
<evidence type="ECO:0000256" key="8">
    <source>
        <dbReference type="HAMAP-Rule" id="MF_01024"/>
    </source>
</evidence>
<feature type="binding site" evidence="8 12">
    <location>
        <position position="320"/>
    </location>
    <ligand>
        <name>substrate</name>
    </ligand>
</feature>
<dbReference type="GO" id="GO:0005829">
    <property type="term" value="C:cytosol"/>
    <property type="evidence" value="ECO:0007669"/>
    <property type="project" value="TreeGrafter"/>
</dbReference>
<reference evidence="15 16" key="1">
    <citation type="submission" date="2016-10" db="EMBL/GenBank/DDBJ databases">
        <authorList>
            <person name="de Groot N.N."/>
        </authorList>
    </citation>
    <scope>NUCLEOTIDE SEQUENCE [LARGE SCALE GENOMIC DNA]</scope>
    <source>
        <strain evidence="15 16">DSM 21771</strain>
    </source>
</reference>
<evidence type="ECO:0000256" key="10">
    <source>
        <dbReference type="PIRSR" id="PIRSR000099-1"/>
    </source>
</evidence>
<dbReference type="EMBL" id="FNEN01000002">
    <property type="protein sequence ID" value="SDI44341.1"/>
    <property type="molecule type" value="Genomic_DNA"/>
</dbReference>
<sequence>MKIIQVNENVSLRRDPDSGNEKIQAVVDDILATVRHDGDEALRAYTKKLDGAETDALFVTETERVEAYESLEDEAVEALQQAIANIRDFHERQRPQSWMTTKSDGTILGQQVTPLDAVGVYVPGGKAAYPSTILMDVIPAQVAHVGRIVMTSPPDETGRLHPAVVVAASELGVETILKAGGAQAIAALAYGTESVPAVDKIVGPGNDYVALAKRAVFGQVDIDMIAGPSEIVIIADDSARPDYVAADLLSQAEHEERATAIVVTPSKTLAKKVSAEVERQLEDLPRAAIARQALADYGAIYLTADLSEAVAVVNELAPEHVEVLCEQPFAYLGKIKHAGAIFLGENSAESVGDYFAGPNHVLPTNGTARFSSPLSVDDFLKKASIIHYSAEALAENHENIATLARLEGFEAHARAVDIRRKRGGPKS</sequence>
<dbReference type="OrthoDB" id="9805269at2"/>
<dbReference type="PIRSF" id="PIRSF000099">
    <property type="entry name" value="Histidinol_dh"/>
    <property type="match status" value="1"/>
</dbReference>
<evidence type="ECO:0000256" key="7">
    <source>
        <dbReference type="ARBA" id="ARBA00049489"/>
    </source>
</evidence>
<dbReference type="FunFam" id="3.40.50.1980:FF:000026">
    <property type="entry name" value="Histidinol dehydrogenase"/>
    <property type="match status" value="1"/>
</dbReference>
<comment type="catalytic activity">
    <reaction evidence="7 8">
        <text>L-histidinol + 2 NAD(+) + H2O = L-histidine + 2 NADH + 3 H(+)</text>
        <dbReference type="Rhea" id="RHEA:20641"/>
        <dbReference type="ChEBI" id="CHEBI:15377"/>
        <dbReference type="ChEBI" id="CHEBI:15378"/>
        <dbReference type="ChEBI" id="CHEBI:57540"/>
        <dbReference type="ChEBI" id="CHEBI:57595"/>
        <dbReference type="ChEBI" id="CHEBI:57699"/>
        <dbReference type="ChEBI" id="CHEBI:57945"/>
        <dbReference type="EC" id="1.1.1.23"/>
    </reaction>
</comment>
<gene>
    <name evidence="8" type="primary">hisD</name>
    <name evidence="15" type="ORF">SAMN04488123_102184</name>
</gene>
<feature type="active site" description="Proton acceptor" evidence="8 10">
    <location>
        <position position="319"/>
    </location>
</feature>
<dbReference type="CDD" id="cd06572">
    <property type="entry name" value="Histidinol_dh"/>
    <property type="match status" value="1"/>
</dbReference>
<dbReference type="Proteomes" id="UP000198853">
    <property type="component" value="Unassembled WGS sequence"/>
</dbReference>
<accession>A0A1G8KLL3</accession>
<dbReference type="AlphaFoldDB" id="A0A1G8KLL3"/>
<dbReference type="GO" id="GO:0008270">
    <property type="term" value="F:zinc ion binding"/>
    <property type="evidence" value="ECO:0007669"/>
    <property type="project" value="UniProtKB-UniRule"/>
</dbReference>
<feature type="binding site" evidence="8 12">
    <location>
        <position position="254"/>
    </location>
    <ligand>
        <name>substrate</name>
    </ligand>
</feature>
<dbReference type="InterPro" id="IPR001692">
    <property type="entry name" value="Histidinol_DH_CS"/>
</dbReference>
<dbReference type="Pfam" id="PF00815">
    <property type="entry name" value="Histidinol_dh"/>
    <property type="match status" value="1"/>
</dbReference>
<dbReference type="Gene3D" id="1.20.5.1300">
    <property type="match status" value="1"/>
</dbReference>
<dbReference type="RefSeq" id="WP_090396095.1">
    <property type="nucleotide sequence ID" value="NZ_FNEN01000002.1"/>
</dbReference>